<dbReference type="PANTHER" id="PTHR42776">
    <property type="entry name" value="SERINE PEPTIDASE S9 FAMILY MEMBER"/>
    <property type="match status" value="1"/>
</dbReference>
<dbReference type="InterPro" id="IPR001375">
    <property type="entry name" value="Peptidase_S9_cat"/>
</dbReference>
<dbReference type="EMBL" id="SLWR01000007">
    <property type="protein sequence ID" value="TCO46037.1"/>
    <property type="molecule type" value="Genomic_DNA"/>
</dbReference>
<dbReference type="Pfam" id="PF00326">
    <property type="entry name" value="Peptidase_S9"/>
    <property type="match status" value="1"/>
</dbReference>
<feature type="domain" description="Peptidase S9 prolyl oligopeptidase catalytic" evidence="4">
    <location>
        <begin position="394"/>
        <end position="596"/>
    </location>
</feature>
<keyword evidence="7" id="KW-1185">Reference proteome</keyword>
<dbReference type="Gene3D" id="2.130.10.120">
    <property type="entry name" value="Prolyl oligopeptidase, N-terminal domain"/>
    <property type="match status" value="1"/>
</dbReference>
<dbReference type="Proteomes" id="UP000295573">
    <property type="component" value="Unassembled WGS sequence"/>
</dbReference>
<accession>A0A4R2IMM3</accession>
<dbReference type="InterPro" id="IPR029058">
    <property type="entry name" value="AB_hydrolase_fold"/>
</dbReference>
<evidence type="ECO:0000313" key="7">
    <source>
        <dbReference type="Proteomes" id="UP000295573"/>
    </source>
</evidence>
<dbReference type="Gene3D" id="3.40.50.1820">
    <property type="entry name" value="alpha/beta hydrolase"/>
    <property type="match status" value="1"/>
</dbReference>
<organism evidence="6 7">
    <name type="scientific">Kribbella antiqua</name>
    <dbReference type="NCBI Taxonomy" id="2512217"/>
    <lineage>
        <taxon>Bacteria</taxon>
        <taxon>Bacillati</taxon>
        <taxon>Actinomycetota</taxon>
        <taxon>Actinomycetes</taxon>
        <taxon>Propionibacteriales</taxon>
        <taxon>Kribbellaceae</taxon>
        <taxon>Kribbella</taxon>
    </lineage>
</organism>
<evidence type="ECO:0000259" key="5">
    <source>
        <dbReference type="Pfam" id="PF02897"/>
    </source>
</evidence>
<feature type="domain" description="Peptidase S9A N-terminal" evidence="5">
    <location>
        <begin position="60"/>
        <end position="329"/>
    </location>
</feature>
<reference evidence="6 7" key="1">
    <citation type="journal article" date="2015" name="Stand. Genomic Sci.">
        <title>Genomic Encyclopedia of Bacterial and Archaeal Type Strains, Phase III: the genomes of soil and plant-associated and newly described type strains.</title>
        <authorList>
            <person name="Whitman W.B."/>
            <person name="Woyke T."/>
            <person name="Klenk H.P."/>
            <person name="Zhou Y."/>
            <person name="Lilburn T.G."/>
            <person name="Beck B.J."/>
            <person name="De Vos P."/>
            <person name="Vandamme P."/>
            <person name="Eisen J.A."/>
            <person name="Garrity G."/>
            <person name="Hugenholtz P."/>
            <person name="Kyrpides N.C."/>
        </authorList>
    </citation>
    <scope>NUCLEOTIDE SEQUENCE [LARGE SCALE GENOMIC DNA]</scope>
    <source>
        <strain evidence="6 7">VKM Ac-2541</strain>
    </source>
</reference>
<evidence type="ECO:0000256" key="1">
    <source>
        <dbReference type="ARBA" id="ARBA00022670"/>
    </source>
</evidence>
<dbReference type="PANTHER" id="PTHR42776:SF27">
    <property type="entry name" value="DIPEPTIDYL PEPTIDASE FAMILY MEMBER 6"/>
    <property type="match status" value="1"/>
</dbReference>
<evidence type="ECO:0000256" key="3">
    <source>
        <dbReference type="ARBA" id="ARBA00022825"/>
    </source>
</evidence>
<evidence type="ECO:0000256" key="2">
    <source>
        <dbReference type="ARBA" id="ARBA00022801"/>
    </source>
</evidence>
<comment type="caution">
    <text evidence="6">The sequence shown here is derived from an EMBL/GenBank/DDBJ whole genome shotgun (WGS) entry which is preliminary data.</text>
</comment>
<keyword evidence="2" id="KW-0378">Hydrolase</keyword>
<proteinExistence type="predicted"/>
<evidence type="ECO:0000259" key="4">
    <source>
        <dbReference type="Pfam" id="PF00326"/>
    </source>
</evidence>
<evidence type="ECO:0000313" key="6">
    <source>
        <dbReference type="EMBL" id="TCO46037.1"/>
    </source>
</evidence>
<dbReference type="GO" id="GO:0004252">
    <property type="term" value="F:serine-type endopeptidase activity"/>
    <property type="evidence" value="ECO:0007669"/>
    <property type="project" value="InterPro"/>
</dbReference>
<dbReference type="Pfam" id="PF02897">
    <property type="entry name" value="Peptidase_S9_N"/>
    <property type="match status" value="1"/>
</dbReference>
<dbReference type="RefSeq" id="WP_241996202.1">
    <property type="nucleotide sequence ID" value="NZ_SLWR01000007.1"/>
</dbReference>
<keyword evidence="3" id="KW-0720">Serine protease</keyword>
<dbReference type="PRINTS" id="PR00862">
    <property type="entry name" value="PROLIGOPTASE"/>
</dbReference>
<keyword evidence="1" id="KW-0645">Protease</keyword>
<dbReference type="SUPFAM" id="SSF82171">
    <property type="entry name" value="DPP6 N-terminal domain-like"/>
    <property type="match status" value="1"/>
</dbReference>
<gene>
    <name evidence="6" type="ORF">EV646_10758</name>
</gene>
<dbReference type="GO" id="GO:0006508">
    <property type="term" value="P:proteolysis"/>
    <property type="evidence" value="ECO:0007669"/>
    <property type="project" value="UniProtKB-KW"/>
</dbReference>
<dbReference type="AlphaFoldDB" id="A0A4R2IMM3"/>
<dbReference type="SUPFAM" id="SSF53474">
    <property type="entry name" value="alpha/beta-Hydrolases"/>
    <property type="match status" value="1"/>
</dbReference>
<dbReference type="InterPro" id="IPR002470">
    <property type="entry name" value="Peptidase_S9A"/>
</dbReference>
<dbReference type="InterPro" id="IPR023302">
    <property type="entry name" value="Pept_S9A_N"/>
</dbReference>
<protein>
    <submittedName>
        <fullName evidence="6">Dipeptidyl aminopeptidase/acylaminoacyl peptidase</fullName>
    </submittedName>
</protein>
<dbReference type="GO" id="GO:0004177">
    <property type="term" value="F:aminopeptidase activity"/>
    <property type="evidence" value="ECO:0007669"/>
    <property type="project" value="UniProtKB-KW"/>
</dbReference>
<keyword evidence="6" id="KW-0031">Aminopeptidase</keyword>
<sequence>MLTDFFSLPTTMALDVDDEGRLLVLYDGTGTRQINEVMPDGSWRALTALDDTVRTARFVPGSSRVVVEHDFGGSERGQLSMLDLDDQSAPPALVALVHDRAFKHNPVDAKPDRVLYTTNRRNGTDFDLVARALSTGVERVVYEGGGWVMGVKPSPDGKWVVLSLASAPANSMQLLLVDTTSRAVTELTPYDAHNDQQAVSWLPDSSGFVVSSNAGRDRLAVRRYDLDAAAWSDLLVDDERDLAGWVCPDGEHLLVAVTDDGVVSLELHKLADGALVAPLDLPAGGTAARAMMTPDPLWSPDGSFAVLTYGSSVEPPTVYRYTLASGEVVAMRPPGMPELPAELTHPESYRVPSFDGEQVPVFVYRPTGPDLGSTIVHVHGGPEGAAMRNWNPVVAALAAEGHTVVVPNVRGSASYGKRWYSLDDRELRLDSVKDLAAIHAWLPSIGLDPSRAALWGGSYGGYMVLAGLAFQPTLWAAGVDIVGIASLVTFLENTSDYRRATREREYGYLATDRDFLEEASPLSRVDDIRAPLFVIHGANDPRVPLSEAEQITEALAKRDIPCQLLVYSDEGHGLAKLDNKLDAYPKAFTFLREHLTTAE</sequence>
<name>A0A4R2IMM3_9ACTN</name>